<evidence type="ECO:0000259" key="13">
    <source>
        <dbReference type="Pfam" id="PF08646"/>
    </source>
</evidence>
<dbReference type="InterPro" id="IPR012340">
    <property type="entry name" value="NA-bd_OB-fold"/>
</dbReference>
<evidence type="ECO:0000256" key="9">
    <source>
        <dbReference type="RuleBase" id="RU364130"/>
    </source>
</evidence>
<evidence type="ECO:0000313" key="15">
    <source>
        <dbReference type="EMBL" id="PWN92203.1"/>
    </source>
</evidence>
<proteinExistence type="inferred from homology"/>
<dbReference type="CDD" id="cd04476">
    <property type="entry name" value="RPA1_DBD_C"/>
    <property type="match status" value="1"/>
</dbReference>
<dbReference type="CDD" id="cd04474">
    <property type="entry name" value="RPA1_DBD_A"/>
    <property type="match status" value="1"/>
</dbReference>
<dbReference type="Gene3D" id="2.40.50.140">
    <property type="entry name" value="Nucleic acid-binding proteins"/>
    <property type="match status" value="4"/>
</dbReference>
<organism evidence="15 16">
    <name type="scientific">Acaromyces ingoldii</name>
    <dbReference type="NCBI Taxonomy" id="215250"/>
    <lineage>
        <taxon>Eukaryota</taxon>
        <taxon>Fungi</taxon>
        <taxon>Dikarya</taxon>
        <taxon>Basidiomycota</taxon>
        <taxon>Ustilaginomycotina</taxon>
        <taxon>Exobasidiomycetes</taxon>
        <taxon>Exobasidiales</taxon>
        <taxon>Cryptobasidiaceae</taxon>
        <taxon>Acaromyces</taxon>
    </lineage>
</organism>
<evidence type="ECO:0000256" key="1">
    <source>
        <dbReference type="ARBA" id="ARBA00004123"/>
    </source>
</evidence>
<keyword evidence="5 9" id="KW-0863">Zinc-finger</keyword>
<keyword evidence="7 9" id="KW-0238">DNA-binding</keyword>
<dbReference type="Pfam" id="PF08646">
    <property type="entry name" value="Rep_fac-A_C"/>
    <property type="match status" value="1"/>
</dbReference>
<dbReference type="CDD" id="cd04477">
    <property type="entry name" value="RPA1N"/>
    <property type="match status" value="1"/>
</dbReference>
<comment type="similarity">
    <text evidence="2 9">Belongs to the replication factor A protein 1 family.</text>
</comment>
<keyword evidence="6 9" id="KW-0862">Zinc</keyword>
<dbReference type="CDD" id="cd04475">
    <property type="entry name" value="RPA1_DBD_B"/>
    <property type="match status" value="1"/>
</dbReference>
<dbReference type="PANTHER" id="PTHR47165">
    <property type="entry name" value="OS03G0429900 PROTEIN"/>
    <property type="match status" value="1"/>
</dbReference>
<evidence type="ECO:0000256" key="3">
    <source>
        <dbReference type="ARBA" id="ARBA00022705"/>
    </source>
</evidence>
<evidence type="ECO:0000259" key="11">
    <source>
        <dbReference type="Pfam" id="PF01336"/>
    </source>
</evidence>
<dbReference type="GeneID" id="37041883"/>
<comment type="subcellular location">
    <subcellularLocation>
        <location evidence="1 9">Nucleus</location>
    </subcellularLocation>
</comment>
<dbReference type="Pfam" id="PF16900">
    <property type="entry name" value="REPA_OB_2"/>
    <property type="match status" value="1"/>
</dbReference>
<dbReference type="InterPro" id="IPR004591">
    <property type="entry name" value="Rfa1"/>
</dbReference>
<dbReference type="NCBIfam" id="TIGR00617">
    <property type="entry name" value="rpa1"/>
    <property type="match status" value="1"/>
</dbReference>
<evidence type="ECO:0000256" key="4">
    <source>
        <dbReference type="ARBA" id="ARBA00022723"/>
    </source>
</evidence>
<feature type="domain" description="Replication factor-A protein 1 N-terminal" evidence="12">
    <location>
        <begin position="5"/>
        <end position="105"/>
    </location>
</feature>
<dbReference type="EMBL" id="KZ819635">
    <property type="protein sequence ID" value="PWN92203.1"/>
    <property type="molecule type" value="Genomic_DNA"/>
</dbReference>
<dbReference type="GO" id="GO:0008270">
    <property type="term" value="F:zinc ion binding"/>
    <property type="evidence" value="ECO:0007669"/>
    <property type="project" value="UniProtKB-KW"/>
</dbReference>
<dbReference type="AlphaFoldDB" id="A0A316YVX8"/>
<dbReference type="PANTHER" id="PTHR47165:SF4">
    <property type="entry name" value="OS03G0429900 PROTEIN"/>
    <property type="match status" value="1"/>
</dbReference>
<dbReference type="SUPFAM" id="SSF50249">
    <property type="entry name" value="Nucleic acid-binding proteins"/>
    <property type="match status" value="4"/>
</dbReference>
<dbReference type="InterPro" id="IPR007199">
    <property type="entry name" value="Rep_factor-A_N"/>
</dbReference>
<sequence>MAGQLTEGCVSRMLDDSEKNVDFQPICQVLTVKMIKATKEGASDRYRLILSDGEHYAQSMLATQLKGLVENDGLARNCLIKIKSYAPNTIQDRKIIILLDVEVVDTTIADRVGDPKSYEQRAAPAVKTEGGAGTSPAPRANAGAMPARRAPTAGVRAGGDGSINKNPVYPIEGLSPYQNKWTIKARVTSKSEIKYWSNARGDGKLFSVNLLDETGEIKATGFNDAVDKLYPLFIENRVYYISKAKVNIAKKQFSTVNNEYEITFEKDSEVFECKDDDVGDVPEVKYNFVPLDQLDSVEPKQTCDVVGIVDSVGELGEIISKASQKPVQKRELVFVDQTGMSVRLTLWGKTAMTYGTDKGHVGAGMDDRPVVAFKNISVGDFGGRSLSMTSSSSMMVNPDLPEAHSLRGWYDDEGVALSSKQAFKSYSSAMLGNSTVGANSSDPKERKTIGEVKDLGLGTKPEGKADYFNMRATLVYIRNENLYYTACPGEKGPGEKCQKKVVCESEGNWRCERCNRSYEAPDYRYMLSANVQDYTGQLWINSFNDVGEQIVGMKAEQLEQLRNEDDGEAKYNQVLTKAANKMYMFNCRAKMDTFQDQERVRYSVTRISEVDFAKAGNELVEAMKKFL</sequence>
<keyword evidence="4 9" id="KW-0479">Metal-binding</keyword>
<keyword evidence="3 9" id="KW-0235">DNA replication</keyword>
<dbReference type="Proteomes" id="UP000245768">
    <property type="component" value="Unassembled WGS sequence"/>
</dbReference>
<evidence type="ECO:0000256" key="8">
    <source>
        <dbReference type="ARBA" id="ARBA00023242"/>
    </source>
</evidence>
<keyword evidence="8 9" id="KW-0539">Nucleus</keyword>
<feature type="domain" description="Replication factor A C-terminal" evidence="13">
    <location>
        <begin position="467"/>
        <end position="619"/>
    </location>
</feature>
<feature type="domain" description="OB" evidence="11">
    <location>
        <begin position="181"/>
        <end position="262"/>
    </location>
</feature>
<dbReference type="GO" id="GO:0006260">
    <property type="term" value="P:DNA replication"/>
    <property type="evidence" value="ECO:0007669"/>
    <property type="project" value="UniProtKB-KW"/>
</dbReference>
<dbReference type="FunFam" id="2.40.50.140:FF:000117">
    <property type="entry name" value="Replication protein A subunit"/>
    <property type="match status" value="1"/>
</dbReference>
<gene>
    <name evidence="15" type="ORF">FA10DRAFT_259436</name>
</gene>
<dbReference type="FunFam" id="2.40.50.140:FF:000041">
    <property type="entry name" value="Replication protein A subunit"/>
    <property type="match status" value="1"/>
</dbReference>
<keyword evidence="16" id="KW-1185">Reference proteome</keyword>
<dbReference type="STRING" id="215250.A0A316YVX8"/>
<evidence type="ECO:0000256" key="10">
    <source>
        <dbReference type="SAM" id="MobiDB-lite"/>
    </source>
</evidence>
<dbReference type="GO" id="GO:0007004">
    <property type="term" value="P:telomere maintenance via telomerase"/>
    <property type="evidence" value="ECO:0007669"/>
    <property type="project" value="UniProtKB-ARBA"/>
</dbReference>
<feature type="region of interest" description="Disordered" evidence="10">
    <location>
        <begin position="115"/>
        <end position="159"/>
    </location>
</feature>
<dbReference type="FunFam" id="2.40.50.140:FF:000064">
    <property type="entry name" value="Replication protein A subunit"/>
    <property type="match status" value="1"/>
</dbReference>
<dbReference type="GO" id="GO:0003677">
    <property type="term" value="F:DNA binding"/>
    <property type="evidence" value="ECO:0007669"/>
    <property type="project" value="UniProtKB-KW"/>
</dbReference>
<evidence type="ECO:0000256" key="6">
    <source>
        <dbReference type="ARBA" id="ARBA00022833"/>
    </source>
</evidence>
<dbReference type="InterPro" id="IPR047192">
    <property type="entry name" value="Euk_RPA1_DBD_C"/>
</dbReference>
<dbReference type="FunFam" id="2.40.50.140:FF:000090">
    <property type="entry name" value="Replication protein A subunit"/>
    <property type="match status" value="1"/>
</dbReference>
<dbReference type="GO" id="GO:0006281">
    <property type="term" value="P:DNA repair"/>
    <property type="evidence" value="ECO:0007669"/>
    <property type="project" value="InterPro"/>
</dbReference>
<dbReference type="Pfam" id="PF04057">
    <property type="entry name" value="Rep-A_N"/>
    <property type="match status" value="1"/>
</dbReference>
<evidence type="ECO:0000256" key="7">
    <source>
        <dbReference type="ARBA" id="ARBA00023125"/>
    </source>
</evidence>
<dbReference type="GO" id="GO:0000781">
    <property type="term" value="C:chromosome, telomeric region"/>
    <property type="evidence" value="ECO:0007669"/>
    <property type="project" value="UniProtKB-ARBA"/>
</dbReference>
<protein>
    <recommendedName>
        <fullName evidence="9">Replication protein A subunit</fullName>
    </recommendedName>
</protein>
<dbReference type="OrthoDB" id="1751331at2759"/>
<evidence type="ECO:0000313" key="16">
    <source>
        <dbReference type="Proteomes" id="UP000245768"/>
    </source>
</evidence>
<dbReference type="InParanoid" id="A0A316YVX8"/>
<reference evidence="15 16" key="1">
    <citation type="journal article" date="2018" name="Mol. Biol. Evol.">
        <title>Broad Genomic Sampling Reveals a Smut Pathogenic Ancestry of the Fungal Clade Ustilaginomycotina.</title>
        <authorList>
            <person name="Kijpornyongpan T."/>
            <person name="Mondo S.J."/>
            <person name="Barry K."/>
            <person name="Sandor L."/>
            <person name="Lee J."/>
            <person name="Lipzen A."/>
            <person name="Pangilinan J."/>
            <person name="LaButti K."/>
            <person name="Hainaut M."/>
            <person name="Henrissat B."/>
            <person name="Grigoriev I.V."/>
            <person name="Spatafora J.W."/>
            <person name="Aime M.C."/>
        </authorList>
    </citation>
    <scope>NUCLEOTIDE SEQUENCE [LARGE SCALE GENOMIC DNA]</scope>
    <source>
        <strain evidence="15 16">MCA 4198</strain>
    </source>
</reference>
<dbReference type="GO" id="GO:0005662">
    <property type="term" value="C:DNA replication factor A complex"/>
    <property type="evidence" value="ECO:0007669"/>
    <property type="project" value="UniProtKB-ARBA"/>
</dbReference>
<dbReference type="InterPro" id="IPR004365">
    <property type="entry name" value="NA-bd_OB_tRNA"/>
</dbReference>
<evidence type="ECO:0000256" key="5">
    <source>
        <dbReference type="ARBA" id="ARBA00022771"/>
    </source>
</evidence>
<feature type="domain" description="Replication protein A OB" evidence="14">
    <location>
        <begin position="291"/>
        <end position="397"/>
    </location>
</feature>
<name>A0A316YVX8_9BASI</name>
<dbReference type="InterPro" id="IPR031657">
    <property type="entry name" value="REPA_OB_2"/>
</dbReference>
<comment type="function">
    <text evidence="9">As part of the replication protein A (RPA/RP-A), a single-stranded DNA-binding heterotrimeric complex, may play an essential role in DNA replication, recombination and repair. Binds and stabilizes single-stranded DNA intermediates, preventing complementary DNA reannealing and recruiting different proteins involved in DNA metabolism.</text>
</comment>
<evidence type="ECO:0000259" key="12">
    <source>
        <dbReference type="Pfam" id="PF04057"/>
    </source>
</evidence>
<evidence type="ECO:0000259" key="14">
    <source>
        <dbReference type="Pfam" id="PF16900"/>
    </source>
</evidence>
<dbReference type="GO" id="GO:0006310">
    <property type="term" value="P:DNA recombination"/>
    <property type="evidence" value="ECO:0007669"/>
    <property type="project" value="InterPro"/>
</dbReference>
<accession>A0A316YVX8</accession>
<dbReference type="RefSeq" id="XP_025379401.1">
    <property type="nucleotide sequence ID" value="XM_025519967.1"/>
</dbReference>
<dbReference type="InterPro" id="IPR013955">
    <property type="entry name" value="Rep_factor-A_C"/>
</dbReference>
<evidence type="ECO:0000256" key="2">
    <source>
        <dbReference type="ARBA" id="ARBA00005690"/>
    </source>
</evidence>
<comment type="subunit">
    <text evidence="9">Component of the heterotrimeric canonical replication protein A complex (RPA).</text>
</comment>
<dbReference type="Pfam" id="PF01336">
    <property type="entry name" value="tRNA_anti-codon"/>
    <property type="match status" value="1"/>
</dbReference>
<dbReference type="FunCoup" id="A0A316YVX8">
    <property type="interactions" value="657"/>
</dbReference>